<dbReference type="EnsemblProtists" id="PYU1_T005624">
    <property type="protein sequence ID" value="PYU1_T005624"/>
    <property type="gene ID" value="PYU1_G005613"/>
</dbReference>
<reference evidence="2" key="1">
    <citation type="journal article" date="2010" name="Genome Biol.">
        <title>Genome sequence of the necrotrophic plant pathogen Pythium ultimum reveals original pathogenicity mechanisms and effector repertoire.</title>
        <authorList>
            <person name="Levesque C.A."/>
            <person name="Brouwer H."/>
            <person name="Cano L."/>
            <person name="Hamilton J.P."/>
            <person name="Holt C."/>
            <person name="Huitema E."/>
            <person name="Raffaele S."/>
            <person name="Robideau G.P."/>
            <person name="Thines M."/>
            <person name="Win J."/>
            <person name="Zerillo M.M."/>
            <person name="Beakes G.W."/>
            <person name="Boore J.L."/>
            <person name="Busam D."/>
            <person name="Dumas B."/>
            <person name="Ferriera S."/>
            <person name="Fuerstenberg S.I."/>
            <person name="Gachon C.M."/>
            <person name="Gaulin E."/>
            <person name="Govers F."/>
            <person name="Grenville-Briggs L."/>
            <person name="Horner N."/>
            <person name="Hostetler J."/>
            <person name="Jiang R.H."/>
            <person name="Johnson J."/>
            <person name="Krajaejun T."/>
            <person name="Lin H."/>
            <person name="Meijer H.J."/>
            <person name="Moore B."/>
            <person name="Morris P."/>
            <person name="Phuntmart V."/>
            <person name="Puiu D."/>
            <person name="Shetty J."/>
            <person name="Stajich J.E."/>
            <person name="Tripathy S."/>
            <person name="Wawra S."/>
            <person name="van West P."/>
            <person name="Whitty B.R."/>
            <person name="Coutinho P.M."/>
            <person name="Henrissat B."/>
            <person name="Martin F."/>
            <person name="Thomas P.D."/>
            <person name="Tyler B.M."/>
            <person name="De Vries R.P."/>
            <person name="Kamoun S."/>
            <person name="Yandell M."/>
            <person name="Tisserat N."/>
            <person name="Buell C.R."/>
        </authorList>
    </citation>
    <scope>NUCLEOTIDE SEQUENCE</scope>
    <source>
        <strain evidence="2">DAOM:BR144</strain>
    </source>
</reference>
<organism evidence="1 2">
    <name type="scientific">Globisporangium ultimum (strain ATCC 200006 / CBS 805.95 / DAOM BR144)</name>
    <name type="common">Pythium ultimum</name>
    <dbReference type="NCBI Taxonomy" id="431595"/>
    <lineage>
        <taxon>Eukaryota</taxon>
        <taxon>Sar</taxon>
        <taxon>Stramenopiles</taxon>
        <taxon>Oomycota</taxon>
        <taxon>Peronosporomycetes</taxon>
        <taxon>Pythiales</taxon>
        <taxon>Pythiaceae</taxon>
        <taxon>Globisporangium</taxon>
    </lineage>
</organism>
<reference evidence="2" key="2">
    <citation type="submission" date="2010-04" db="EMBL/GenBank/DDBJ databases">
        <authorList>
            <person name="Buell R."/>
            <person name="Hamilton J."/>
            <person name="Hostetler J."/>
        </authorList>
    </citation>
    <scope>NUCLEOTIDE SEQUENCE [LARGE SCALE GENOMIC DNA]</scope>
    <source>
        <strain evidence="2">DAOM:BR144</strain>
    </source>
</reference>
<keyword evidence="2" id="KW-1185">Reference proteome</keyword>
<evidence type="ECO:0000313" key="2">
    <source>
        <dbReference type="Proteomes" id="UP000019132"/>
    </source>
</evidence>
<dbReference type="STRING" id="431595.K3WKY2"/>
<reference evidence="1" key="3">
    <citation type="submission" date="2015-02" db="UniProtKB">
        <authorList>
            <consortium name="EnsemblProtists"/>
        </authorList>
    </citation>
    <scope>IDENTIFICATION</scope>
    <source>
        <strain evidence="1">DAOM BR144</strain>
    </source>
</reference>
<sequence>MVREHIAYECRVMLYKAKYSGGYDDHYASKVQATYRMSAQRKTYSQMKYVRIRAARLLQALQRGIIARKRYVEMKIEREKYLLYGFRSSLHHSSVNMEDPKIRAKDMAEETERKRQAFLMQVLNGYVTEHDIPEPFRVPAELIQSLFNEFGVVVGCSTNFGDIVASYLRAATEQEAVDGAKGEAVESAARLYSSGQVNVALILGLRAQYDNTFGLCSTTRKLVAGNFALLPSDRQQQSDETSPPRWLLKVNPAFQRSNRNRLVVLRLSKKSAGRKSSHLVARDFRKLSSNLGVPCQNQKGRKPNISLL</sequence>
<proteinExistence type="predicted"/>
<dbReference type="eggNOG" id="ENOG502RPPK">
    <property type="taxonomic scope" value="Eukaryota"/>
</dbReference>
<name>K3WKY2_GLOUD</name>
<evidence type="ECO:0000313" key="1">
    <source>
        <dbReference type="EnsemblProtists" id="PYU1_T005624"/>
    </source>
</evidence>
<dbReference type="PROSITE" id="PS50096">
    <property type="entry name" value="IQ"/>
    <property type="match status" value="2"/>
</dbReference>
<dbReference type="Gene3D" id="1.20.5.190">
    <property type="match status" value="1"/>
</dbReference>
<protein>
    <submittedName>
        <fullName evidence="1">Uncharacterized protein</fullName>
    </submittedName>
</protein>
<dbReference type="InParanoid" id="K3WKY2"/>
<dbReference type="HOGENOM" id="CLU_904568_0_0_1"/>
<accession>K3WKY2</accession>
<dbReference type="VEuPathDB" id="FungiDB:PYU1_G005613"/>
<dbReference type="EMBL" id="GL376573">
    <property type="status" value="NOT_ANNOTATED_CDS"/>
    <property type="molecule type" value="Genomic_DNA"/>
</dbReference>
<dbReference type="Proteomes" id="UP000019132">
    <property type="component" value="Unassembled WGS sequence"/>
</dbReference>
<dbReference type="AlphaFoldDB" id="K3WKY2"/>